<dbReference type="AlphaFoldDB" id="A0A6P1C833"/>
<accession>A0A6P1C833</accession>
<dbReference type="EMBL" id="JACHBF010000008">
    <property type="protein sequence ID" value="MBB6492883.1"/>
    <property type="molecule type" value="Genomic_DNA"/>
</dbReference>
<organism evidence="2 3">
    <name type="scientific">Rhizobium tropici</name>
    <dbReference type="NCBI Taxonomy" id="398"/>
    <lineage>
        <taxon>Bacteria</taxon>
        <taxon>Pseudomonadati</taxon>
        <taxon>Pseudomonadota</taxon>
        <taxon>Alphaproteobacteria</taxon>
        <taxon>Hyphomicrobiales</taxon>
        <taxon>Rhizobiaceae</taxon>
        <taxon>Rhizobium/Agrobacterium group</taxon>
        <taxon>Rhizobium</taxon>
    </lineage>
</organism>
<evidence type="ECO:0000313" key="2">
    <source>
        <dbReference type="EMBL" id="NEV13330.1"/>
    </source>
</evidence>
<dbReference type="EMBL" id="JAADZA010000025">
    <property type="protein sequence ID" value="NEV13330.1"/>
    <property type="molecule type" value="Genomic_DNA"/>
</dbReference>
<evidence type="ECO:0000313" key="4">
    <source>
        <dbReference type="Proteomes" id="UP000526625"/>
    </source>
</evidence>
<keyword evidence="4" id="KW-1185">Reference proteome</keyword>
<dbReference type="RefSeq" id="WP_135488183.1">
    <property type="nucleotide sequence ID" value="NZ_JAADZA010000025.1"/>
</dbReference>
<reference evidence="1 4" key="2">
    <citation type="submission" date="2020-08" db="EMBL/GenBank/DDBJ databases">
        <title>Genomic Encyclopedia of Type Strains, Phase IV (KMG-V): Genome sequencing to study the core and pangenomes of soil and plant-associated prokaryotes.</title>
        <authorList>
            <person name="Whitman W."/>
        </authorList>
    </citation>
    <scope>NUCLEOTIDE SEQUENCE [LARGE SCALE GENOMIC DNA]</scope>
    <source>
        <strain evidence="1 4">SEMIA 4059</strain>
    </source>
</reference>
<comment type="caution">
    <text evidence="2">The sequence shown here is derived from an EMBL/GenBank/DDBJ whole genome shotgun (WGS) entry which is preliminary data.</text>
</comment>
<protein>
    <submittedName>
        <fullName evidence="2">Uncharacterized protein</fullName>
    </submittedName>
</protein>
<dbReference type="Proteomes" id="UP000471190">
    <property type="component" value="Unassembled WGS sequence"/>
</dbReference>
<name>A0A6P1C833_RHITR</name>
<dbReference type="Proteomes" id="UP000526625">
    <property type="component" value="Unassembled WGS sequence"/>
</dbReference>
<gene>
    <name evidence="1" type="ORF">GGD45_003291</name>
    <name evidence="2" type="ORF">GXW80_20265</name>
</gene>
<evidence type="ECO:0000313" key="1">
    <source>
        <dbReference type="EMBL" id="MBB6492883.1"/>
    </source>
</evidence>
<reference evidence="2 3" key="1">
    <citation type="submission" date="2020-02" db="EMBL/GenBank/DDBJ databases">
        <title>Draft genome sequence of Rhizobium tropici.</title>
        <authorList>
            <person name="Khayi S."/>
            <person name="Jemo M."/>
        </authorList>
    </citation>
    <scope>NUCLEOTIDE SEQUENCE [LARGE SCALE GENOMIC DNA]</scope>
    <source>
        <strain evidence="2 3">A12</strain>
    </source>
</reference>
<proteinExistence type="predicted"/>
<evidence type="ECO:0000313" key="3">
    <source>
        <dbReference type="Proteomes" id="UP000471190"/>
    </source>
</evidence>
<sequence length="81" mass="9509">MDTYTHSERSLLPRGLIGRRRRVYTANWTYKLDSFVDYRGERAVVIDRHRTIMGVEIYTIIPLTAPPARRCVVGRSLKHIH</sequence>